<dbReference type="OrthoDB" id="1696305at2759"/>
<reference evidence="1" key="1">
    <citation type="submission" date="2015-09" db="EMBL/GenBank/DDBJ databases">
        <title>De novo assembly of Pectinophora gossypiella (Pink Bollworm) gut transcriptome.</title>
        <authorList>
            <person name="Tassone E.E."/>
        </authorList>
    </citation>
    <scope>NUCLEOTIDE SEQUENCE</scope>
</reference>
<accession>A0A1E1W232</accession>
<dbReference type="AlphaFoldDB" id="A0A1E1W232"/>
<evidence type="ECO:0000313" key="1">
    <source>
        <dbReference type="EMBL" id="JAT81023.1"/>
    </source>
</evidence>
<dbReference type="EMBL" id="GDQN01010031">
    <property type="protein sequence ID" value="JAT81023.1"/>
    <property type="molecule type" value="Transcribed_RNA"/>
</dbReference>
<proteinExistence type="predicted"/>
<sequence length="230" mass="26631">MTYQMQNILRLCRRRCVLLPNKRICHARTINGDQIKESGKKTTQDNGNFSTLLQEHKDKITFSSYLDHEKLELGYFKYFIKTIKNAKHVQAKEYQDKSLPPLPIALRYCVDKDRLLTDDNKDGKVSQPESTFQLPYGNTARVDINEDELKSTQTIQNKETIDAKSEFDHSHIDQWMVNYEHFDDSKMTESEEQEYYYNLTDEWSNKYGTPDPSAGVSNVPCGGCGALLHC</sequence>
<organism evidence="1">
    <name type="scientific">Pectinophora gossypiella</name>
    <name type="common">Cotton pink bollworm</name>
    <name type="synonym">Depressaria gossypiella</name>
    <dbReference type="NCBI Taxonomy" id="13191"/>
    <lineage>
        <taxon>Eukaryota</taxon>
        <taxon>Metazoa</taxon>
        <taxon>Ecdysozoa</taxon>
        <taxon>Arthropoda</taxon>
        <taxon>Hexapoda</taxon>
        <taxon>Insecta</taxon>
        <taxon>Pterygota</taxon>
        <taxon>Neoptera</taxon>
        <taxon>Endopterygota</taxon>
        <taxon>Lepidoptera</taxon>
        <taxon>Glossata</taxon>
        <taxon>Ditrysia</taxon>
        <taxon>Gelechioidea</taxon>
        <taxon>Gelechiidae</taxon>
        <taxon>Apatetrinae</taxon>
        <taxon>Pectinophora</taxon>
    </lineage>
</organism>
<gene>
    <name evidence="1" type="ORF">g.16406</name>
</gene>
<name>A0A1E1W232_PECGO</name>
<feature type="non-terminal residue" evidence="1">
    <location>
        <position position="230"/>
    </location>
</feature>
<protein>
    <submittedName>
        <fullName evidence="1">Uncharacterized protein</fullName>
    </submittedName>
</protein>